<evidence type="ECO:0000313" key="17">
    <source>
        <dbReference type="EMBL" id="SEL53977.1"/>
    </source>
</evidence>
<dbReference type="PANTHER" id="PTHR13062:SF9">
    <property type="entry name" value="MICROBIAL COLLAGENASE"/>
    <property type="match status" value="1"/>
</dbReference>
<keyword evidence="12" id="KW-0865">Zymogen</keyword>
<evidence type="ECO:0000256" key="1">
    <source>
        <dbReference type="ARBA" id="ARBA00000424"/>
    </source>
</evidence>
<evidence type="ECO:0000256" key="14">
    <source>
        <dbReference type="SAM" id="MobiDB-lite"/>
    </source>
</evidence>
<protein>
    <recommendedName>
        <fullName evidence="4">microbial collagenase</fullName>
        <ecNumber evidence="4">3.4.24.3</ecNumber>
    </recommendedName>
</protein>
<feature type="signal peptide" evidence="15">
    <location>
        <begin position="1"/>
        <end position="31"/>
    </location>
</feature>
<dbReference type="Gene3D" id="3.40.30.160">
    <property type="entry name" value="Collagenase ColT, N-terminal domain"/>
    <property type="match status" value="1"/>
</dbReference>
<sequence length="752" mass="80080">MRQSLRLPRFLAGVAAASTALVGLLATPSLAAPATRPAPRPKPTHAVSRLLPPSGTATLGTSSQSAVQDHRLPAALLPPHSPLTAPRSKPHTHAALAHAAATAASCTPADFSGRTGAALVSFVESAGQDCLNTLFPLTGPTAAAVFSENQMLTIANGLKSVAAGYTGDDSGGAYELGYFLQAGYYVQWYDGTDVGSYDATLTGAVASALDTFVASPHFLDVSDGNGQVAGEMMILSDSANLQARYLGTYARVLNAYTSAYNSSWYMTNFVNSVFTPLFRGHQNPDYVAAVTADPSIITTLDTFALNHTGLLGTAQSFLDANAGLEASRFIEHAALQATVRPLIKGLLDASSITGPTAPLWVGVAGMAAYYDQGNCAYYGVCNLPQQLTAAALPISHTCDATHTIRAQSLTAADLAAVCTSLEHQDAFVHGLVKDNGPIPGQYESSLQMVVFASQQDYQTYAGGIYGVSTNNGGITLVGNPTDPTNQPLSLTYQWPTDNGFTARIWNLNHEYTHALDGRYDMKGTFSQQIAVPDVWWIEGVAEYVSYTYRGVTDTWALGEAPKHTYALSTLFQNTYTNSDQTRTYAWGYLAVRYMVERHPDVVAAMLAHFRTGDYTGGYAVYNSIGTAYDADFDSWLGSLATGASPCTSTNPQEMGQNCYRAVQPETQGNVAYYWLWLPAGTSTLTVSTSGGTGTAYLLYDPDTWAAPGTYTQGSFDNGTTQTLTVSNTQAGYRYISLYAQTDFSGATLTTRY</sequence>
<dbReference type="GO" id="GO:0004222">
    <property type="term" value="F:metalloendopeptidase activity"/>
    <property type="evidence" value="ECO:0007669"/>
    <property type="project" value="InterPro"/>
</dbReference>
<accession>A0A1H7R332</accession>
<dbReference type="Gene3D" id="2.60.120.380">
    <property type="match status" value="1"/>
</dbReference>
<dbReference type="GO" id="GO:0006508">
    <property type="term" value="P:proteolysis"/>
    <property type="evidence" value="ECO:0007669"/>
    <property type="project" value="UniProtKB-KW"/>
</dbReference>
<keyword evidence="10" id="KW-0862">Zinc</keyword>
<keyword evidence="8 15" id="KW-0732">Signal</keyword>
<dbReference type="Proteomes" id="UP000183015">
    <property type="component" value="Unassembled WGS sequence"/>
</dbReference>
<dbReference type="Gene3D" id="1.10.390.20">
    <property type="match status" value="1"/>
</dbReference>
<evidence type="ECO:0000256" key="7">
    <source>
        <dbReference type="ARBA" id="ARBA00022723"/>
    </source>
</evidence>
<gene>
    <name evidence="17" type="ORF">SAMN05414137_109322</name>
</gene>
<feature type="region of interest" description="Disordered" evidence="14">
    <location>
        <begin position="75"/>
        <end position="94"/>
    </location>
</feature>
<evidence type="ECO:0000256" key="2">
    <source>
        <dbReference type="ARBA" id="ARBA00001947"/>
    </source>
</evidence>
<comment type="catalytic activity">
    <reaction evidence="1">
        <text>Digestion of native collagen in the triple helical region at Xaa-|-Gly bonds. With synthetic peptides, a preference is shown for Gly at P3 and P1', Pro and Ala at P2 and P2', and hydroxyproline, Ala or Arg at P3'.</text>
        <dbReference type="EC" id="3.4.24.3"/>
    </reaction>
</comment>
<evidence type="ECO:0000256" key="3">
    <source>
        <dbReference type="ARBA" id="ARBA00004613"/>
    </source>
</evidence>
<dbReference type="PRINTS" id="PR00931">
    <property type="entry name" value="MICOLLPTASE"/>
</dbReference>
<evidence type="ECO:0000256" key="12">
    <source>
        <dbReference type="ARBA" id="ARBA00023145"/>
    </source>
</evidence>
<evidence type="ECO:0000256" key="10">
    <source>
        <dbReference type="ARBA" id="ARBA00022833"/>
    </source>
</evidence>
<keyword evidence="7" id="KW-0479">Metal-binding</keyword>
<evidence type="ECO:0000256" key="5">
    <source>
        <dbReference type="ARBA" id="ARBA00022525"/>
    </source>
</evidence>
<comment type="subcellular location">
    <subcellularLocation>
        <location evidence="3">Secreted</location>
    </subcellularLocation>
</comment>
<keyword evidence="6" id="KW-0645">Protease</keyword>
<feature type="chain" id="PRO_5010231185" description="microbial collagenase" evidence="15">
    <location>
        <begin position="32"/>
        <end position="752"/>
    </location>
</feature>
<keyword evidence="18" id="KW-1185">Reference proteome</keyword>
<evidence type="ECO:0000313" key="18">
    <source>
        <dbReference type="Proteomes" id="UP000183015"/>
    </source>
</evidence>
<dbReference type="AlphaFoldDB" id="A0A1H7R332"/>
<keyword evidence="11" id="KW-0482">Metalloprotease</keyword>
<feature type="region of interest" description="Disordered" evidence="14">
    <location>
        <begin position="31"/>
        <end position="65"/>
    </location>
</feature>
<dbReference type="eggNOG" id="COG4934">
    <property type="taxonomic scope" value="Bacteria"/>
</dbReference>
<dbReference type="STRING" id="235985.SAMN05414137_109322"/>
<keyword evidence="5" id="KW-0964">Secreted</keyword>
<comment type="cofactor">
    <cofactor evidence="2">
        <name>Zn(2+)</name>
        <dbReference type="ChEBI" id="CHEBI:29105"/>
    </cofactor>
</comment>
<organism evidence="17 18">
    <name type="scientific">Streptacidiphilus jiangxiensis</name>
    <dbReference type="NCBI Taxonomy" id="235985"/>
    <lineage>
        <taxon>Bacteria</taxon>
        <taxon>Bacillati</taxon>
        <taxon>Actinomycetota</taxon>
        <taxon>Actinomycetes</taxon>
        <taxon>Kitasatosporales</taxon>
        <taxon>Streptomycetaceae</taxon>
        <taxon>Streptacidiphilus</taxon>
    </lineage>
</organism>
<evidence type="ECO:0000256" key="13">
    <source>
        <dbReference type="PIRSR" id="PIRSR602169-1"/>
    </source>
</evidence>
<dbReference type="EC" id="3.4.24.3" evidence="4"/>
<dbReference type="InterPro" id="IPR002169">
    <property type="entry name" value="Peptidase_M9A/M9B"/>
</dbReference>
<dbReference type="RefSeq" id="WP_075003978.1">
    <property type="nucleotide sequence ID" value="NZ_BBPN01000009.1"/>
</dbReference>
<dbReference type="Pfam" id="PF01752">
    <property type="entry name" value="Peptidase_M9"/>
    <property type="match status" value="1"/>
</dbReference>
<proteinExistence type="predicted"/>
<evidence type="ECO:0000256" key="6">
    <source>
        <dbReference type="ARBA" id="ARBA00022670"/>
    </source>
</evidence>
<dbReference type="EMBL" id="FOAZ01000009">
    <property type="protein sequence ID" value="SEL53977.1"/>
    <property type="molecule type" value="Genomic_DNA"/>
</dbReference>
<evidence type="ECO:0000256" key="9">
    <source>
        <dbReference type="ARBA" id="ARBA00022801"/>
    </source>
</evidence>
<dbReference type="Pfam" id="PF08453">
    <property type="entry name" value="Peptidase_M9_N"/>
    <property type="match status" value="1"/>
</dbReference>
<feature type="active site" evidence="13">
    <location>
        <position position="510"/>
    </location>
</feature>
<dbReference type="OrthoDB" id="9802683at2"/>
<dbReference type="InterPro" id="IPR013661">
    <property type="entry name" value="Peptidase_M9_N_dom"/>
</dbReference>
<feature type="compositionally biased region" description="Low complexity" evidence="14">
    <location>
        <begin position="75"/>
        <end position="86"/>
    </location>
</feature>
<dbReference type="GO" id="GO:0008270">
    <property type="term" value="F:zinc ion binding"/>
    <property type="evidence" value="ECO:0007669"/>
    <property type="project" value="InterPro"/>
</dbReference>
<dbReference type="GO" id="GO:0005576">
    <property type="term" value="C:extracellular region"/>
    <property type="evidence" value="ECO:0007669"/>
    <property type="project" value="UniProtKB-SubCell"/>
</dbReference>
<feature type="compositionally biased region" description="Polar residues" evidence="14">
    <location>
        <begin position="55"/>
        <end position="65"/>
    </location>
</feature>
<evidence type="ECO:0000256" key="8">
    <source>
        <dbReference type="ARBA" id="ARBA00022729"/>
    </source>
</evidence>
<evidence type="ECO:0000256" key="11">
    <source>
        <dbReference type="ARBA" id="ARBA00023049"/>
    </source>
</evidence>
<evidence type="ECO:0000256" key="4">
    <source>
        <dbReference type="ARBA" id="ARBA00012653"/>
    </source>
</evidence>
<keyword evidence="9" id="KW-0378">Hydrolase</keyword>
<evidence type="ECO:0000259" key="16">
    <source>
        <dbReference type="Pfam" id="PF08453"/>
    </source>
</evidence>
<reference evidence="18" key="1">
    <citation type="submission" date="2016-10" db="EMBL/GenBank/DDBJ databases">
        <authorList>
            <person name="Varghese N."/>
        </authorList>
    </citation>
    <scope>NUCLEOTIDE SEQUENCE [LARGE SCALE GENOMIC DNA]</scope>
    <source>
        <strain evidence="18">DSM 45096 / BCRC 16803 / CGMCC 4.1857 / CIP 109030 / JCM 12277 / KCTC 19219 / NBRC 100920 / 33214</strain>
    </source>
</reference>
<evidence type="ECO:0000256" key="15">
    <source>
        <dbReference type="SAM" id="SignalP"/>
    </source>
</evidence>
<dbReference type="PANTHER" id="PTHR13062">
    <property type="entry name" value="COLLAGENASE"/>
    <property type="match status" value="1"/>
</dbReference>
<name>A0A1H7R332_STRJI</name>
<feature type="domain" description="Peptidase M9 collagenase N-terminal" evidence="16">
    <location>
        <begin position="106"/>
        <end position="287"/>
    </location>
</feature>